<dbReference type="Gene3D" id="3.40.430.10">
    <property type="entry name" value="Dihydrofolate Reductase, subunit A"/>
    <property type="match status" value="1"/>
</dbReference>
<organism evidence="2 3">
    <name type="scientific">Myceligenerans crystallogenes</name>
    <dbReference type="NCBI Taxonomy" id="316335"/>
    <lineage>
        <taxon>Bacteria</taxon>
        <taxon>Bacillati</taxon>
        <taxon>Actinomycetota</taxon>
        <taxon>Actinomycetes</taxon>
        <taxon>Micrococcales</taxon>
        <taxon>Promicromonosporaceae</taxon>
        <taxon>Myceligenerans</taxon>
    </lineage>
</organism>
<dbReference type="SUPFAM" id="SSF53597">
    <property type="entry name" value="Dihydrofolate reductase-like"/>
    <property type="match status" value="1"/>
</dbReference>
<name>A0ABN2N8F2_9MICO</name>
<evidence type="ECO:0000313" key="2">
    <source>
        <dbReference type="EMBL" id="GAA1856655.1"/>
    </source>
</evidence>
<accession>A0ABN2N8F2</accession>
<protein>
    <recommendedName>
        <fullName evidence="1">Bacterial bifunctional deaminase-reductase C-terminal domain-containing protein</fullName>
    </recommendedName>
</protein>
<feature type="domain" description="Bacterial bifunctional deaminase-reductase C-terminal" evidence="1">
    <location>
        <begin position="149"/>
        <end position="329"/>
    </location>
</feature>
<dbReference type="Proteomes" id="UP001501094">
    <property type="component" value="Unassembled WGS sequence"/>
</dbReference>
<reference evidence="2 3" key="1">
    <citation type="journal article" date="2019" name="Int. J. Syst. Evol. Microbiol.">
        <title>The Global Catalogue of Microorganisms (GCM) 10K type strain sequencing project: providing services to taxonomists for standard genome sequencing and annotation.</title>
        <authorList>
            <consortium name="The Broad Institute Genomics Platform"/>
            <consortium name="The Broad Institute Genome Sequencing Center for Infectious Disease"/>
            <person name="Wu L."/>
            <person name="Ma J."/>
        </authorList>
    </citation>
    <scope>NUCLEOTIDE SEQUENCE [LARGE SCALE GENOMIC DNA]</scope>
    <source>
        <strain evidence="2 3">JCM 14326</strain>
    </source>
</reference>
<keyword evidence="3" id="KW-1185">Reference proteome</keyword>
<sequence>MPDGLVRVARRQGGLVSVVQCEEHGIGAGVRRRLVRSGEWSRVVPGVLDTGSIDPRLHPLDAADAGIPPDDLQRNIHDDDGDFIGRGDLLWYLGGGRWLMVISVDGSGSIVRDGMVAGPRTGPPGGDEFSAAASSDMRTAALALEDPMRTIVSTAFVSLDGKVDPTGGDPDLRDTAWTYRTVEMCEEMYELKGREQEEADGLLLGRRSYEMFAPVWPRMAEFERYNTLPKYVVSTALGDGDLVDDWGETTILRSLDEVARLKADGEGELQVHGSASLGRARADAGLVDRFDLLVFPVLLGQGKPLFSDTDKGAQRLRLVEHEVYANGVQKQVFDVVR</sequence>
<dbReference type="Pfam" id="PF01872">
    <property type="entry name" value="RibD_C"/>
    <property type="match status" value="1"/>
</dbReference>
<evidence type="ECO:0000259" key="1">
    <source>
        <dbReference type="Pfam" id="PF01872"/>
    </source>
</evidence>
<proteinExistence type="predicted"/>
<comment type="caution">
    <text evidence="2">The sequence shown here is derived from an EMBL/GenBank/DDBJ whole genome shotgun (WGS) entry which is preliminary data.</text>
</comment>
<gene>
    <name evidence="2" type="ORF">GCM10009751_12360</name>
</gene>
<dbReference type="InterPro" id="IPR002734">
    <property type="entry name" value="RibDG_C"/>
</dbReference>
<dbReference type="InterPro" id="IPR024072">
    <property type="entry name" value="DHFR-like_dom_sf"/>
</dbReference>
<dbReference type="EMBL" id="BAAANL010000002">
    <property type="protein sequence ID" value="GAA1856655.1"/>
    <property type="molecule type" value="Genomic_DNA"/>
</dbReference>
<evidence type="ECO:0000313" key="3">
    <source>
        <dbReference type="Proteomes" id="UP001501094"/>
    </source>
</evidence>